<dbReference type="GO" id="GO:0015888">
    <property type="term" value="P:thiamine transport"/>
    <property type="evidence" value="ECO:0007669"/>
    <property type="project" value="TreeGrafter"/>
</dbReference>
<dbReference type="GO" id="GO:0030976">
    <property type="term" value="F:thiamine pyrophosphate binding"/>
    <property type="evidence" value="ECO:0007669"/>
    <property type="project" value="TreeGrafter"/>
</dbReference>
<evidence type="ECO:0000256" key="2">
    <source>
        <dbReference type="SAM" id="SignalP"/>
    </source>
</evidence>
<name>A0A4U3MCU5_9ACTN</name>
<feature type="chain" id="PRO_5039049494" evidence="2">
    <location>
        <begin position="24"/>
        <end position="363"/>
    </location>
</feature>
<proteinExistence type="predicted"/>
<reference evidence="3 4" key="1">
    <citation type="submission" date="2019-04" db="EMBL/GenBank/DDBJ databases">
        <title>Herbidospora sp. NEAU-GS14.nov., a novel actinomycete isolated from soil.</title>
        <authorList>
            <person name="Han L."/>
        </authorList>
    </citation>
    <scope>NUCLEOTIDE SEQUENCE [LARGE SCALE GENOMIC DNA]</scope>
    <source>
        <strain evidence="3 4">NEAU-GS14</strain>
    </source>
</reference>
<dbReference type="AlphaFoldDB" id="A0A4U3MCU5"/>
<dbReference type="EMBL" id="SZQA01000027">
    <property type="protein sequence ID" value="TKK85456.1"/>
    <property type="molecule type" value="Genomic_DNA"/>
</dbReference>
<accession>A0A4U3MCU5</accession>
<dbReference type="RefSeq" id="WP_137249569.1">
    <property type="nucleotide sequence ID" value="NZ_SZQA01000027.1"/>
</dbReference>
<organism evidence="3 4">
    <name type="scientific">Herbidospora galbida</name>
    <dbReference type="NCBI Taxonomy" id="2575442"/>
    <lineage>
        <taxon>Bacteria</taxon>
        <taxon>Bacillati</taxon>
        <taxon>Actinomycetota</taxon>
        <taxon>Actinomycetes</taxon>
        <taxon>Streptosporangiales</taxon>
        <taxon>Streptosporangiaceae</taxon>
        <taxon>Herbidospora</taxon>
    </lineage>
</organism>
<dbReference type="Gene3D" id="3.40.190.10">
    <property type="entry name" value="Periplasmic binding protein-like II"/>
    <property type="match status" value="2"/>
</dbReference>
<dbReference type="GO" id="GO:0030975">
    <property type="term" value="F:thiamine binding"/>
    <property type="evidence" value="ECO:0007669"/>
    <property type="project" value="TreeGrafter"/>
</dbReference>
<evidence type="ECO:0000313" key="4">
    <source>
        <dbReference type="Proteomes" id="UP000308705"/>
    </source>
</evidence>
<keyword evidence="4" id="KW-1185">Reference proteome</keyword>
<dbReference type="PANTHER" id="PTHR30006:SF2">
    <property type="entry name" value="ABC TRANSPORTER SUBSTRATE-BINDING PROTEIN"/>
    <property type="match status" value="1"/>
</dbReference>
<sequence>MTRLVTTPALAALLALAACSSQGGETKALPPVNVKGASLQAGFGNFDRLVEAAQKEGKLTVVGLPREWVNHGELMDVFADKYGIQIESLNPAANSQQQIDAVATAQKPDVFDLSIDVALANAAKFAPYQVTGWTDIPDEVKAANGTWYAGYGGYMSIGYDPRKMKAPASYAELLKPAGRPAGTTVALAGDPLKNASGFNGVMAASMQSSAQGGKFDARKGVQAFAALKKAGAVAAAPEQAAAVLDWDYLNAARSAANAATWQVTIPAGAILASPYVQAISASAPHPAAARLWTEFLFSDEGQNILLRGYARPSRMEAMQMKSTLDNEAAGKLPKANGTPVFMTIPQQDAAKMYLQKHWSQQMS</sequence>
<protein>
    <submittedName>
        <fullName evidence="3">ABC transporter substrate-binding protein</fullName>
    </submittedName>
</protein>
<comment type="caution">
    <text evidence="3">The sequence shown here is derived from an EMBL/GenBank/DDBJ whole genome shotgun (WGS) entry which is preliminary data.</text>
</comment>
<feature type="signal peptide" evidence="2">
    <location>
        <begin position="1"/>
        <end position="23"/>
    </location>
</feature>
<evidence type="ECO:0000313" key="3">
    <source>
        <dbReference type="EMBL" id="TKK85456.1"/>
    </source>
</evidence>
<dbReference type="GO" id="GO:0030288">
    <property type="term" value="C:outer membrane-bounded periplasmic space"/>
    <property type="evidence" value="ECO:0007669"/>
    <property type="project" value="TreeGrafter"/>
</dbReference>
<dbReference type="Pfam" id="PF13343">
    <property type="entry name" value="SBP_bac_6"/>
    <property type="match status" value="1"/>
</dbReference>
<dbReference type="OrthoDB" id="366726at2"/>
<dbReference type="PROSITE" id="PS51257">
    <property type="entry name" value="PROKAR_LIPOPROTEIN"/>
    <property type="match status" value="1"/>
</dbReference>
<dbReference type="SUPFAM" id="SSF53850">
    <property type="entry name" value="Periplasmic binding protein-like II"/>
    <property type="match status" value="1"/>
</dbReference>
<gene>
    <name evidence="3" type="ORF">FDA94_25275</name>
</gene>
<keyword evidence="1 2" id="KW-0732">Signal</keyword>
<dbReference type="PANTHER" id="PTHR30006">
    <property type="entry name" value="THIAMINE-BINDING PERIPLASMIC PROTEIN-RELATED"/>
    <property type="match status" value="1"/>
</dbReference>
<evidence type="ECO:0000256" key="1">
    <source>
        <dbReference type="ARBA" id="ARBA00022729"/>
    </source>
</evidence>
<dbReference type="Proteomes" id="UP000308705">
    <property type="component" value="Unassembled WGS sequence"/>
</dbReference>